<keyword evidence="2 4" id="KW-0442">Lipid degradation</keyword>
<dbReference type="PANTHER" id="PTHR14226:SF29">
    <property type="entry name" value="NEUROPATHY TARGET ESTERASE SWS"/>
    <property type="match status" value="1"/>
</dbReference>
<keyword evidence="10" id="KW-1185">Reference proteome</keyword>
<keyword evidence="6" id="KW-0812">Transmembrane</keyword>
<dbReference type="OMA" id="NTSACAC"/>
<organism evidence="9 10">
    <name type="scientific">Heterostelium pallidum (strain ATCC 26659 / Pp 5 / PN500)</name>
    <name type="common">Cellular slime mold</name>
    <name type="synonym">Polysphondylium pallidum</name>
    <dbReference type="NCBI Taxonomy" id="670386"/>
    <lineage>
        <taxon>Eukaryota</taxon>
        <taxon>Amoebozoa</taxon>
        <taxon>Evosea</taxon>
        <taxon>Eumycetozoa</taxon>
        <taxon>Dictyostelia</taxon>
        <taxon>Acytosteliales</taxon>
        <taxon>Acytosteliaceae</taxon>
        <taxon>Heterostelium</taxon>
    </lineage>
</organism>
<dbReference type="PROSITE" id="PS51635">
    <property type="entry name" value="PNPLA"/>
    <property type="match status" value="1"/>
</dbReference>
<dbReference type="SUPFAM" id="SSF52151">
    <property type="entry name" value="FabD/lysophospholipase-like"/>
    <property type="match status" value="1"/>
</dbReference>
<dbReference type="GO" id="GO:0052689">
    <property type="term" value="F:carboxylic ester hydrolase activity"/>
    <property type="evidence" value="ECO:0007669"/>
    <property type="project" value="UniProtKB-ARBA"/>
</dbReference>
<gene>
    <name evidence="9" type="ORF">PPL_11534</name>
</gene>
<dbReference type="InParanoid" id="D3BV63"/>
<dbReference type="EMBL" id="ADBJ01000061">
    <property type="protein sequence ID" value="EFA74705.1"/>
    <property type="molecule type" value="Genomic_DNA"/>
</dbReference>
<evidence type="ECO:0000256" key="1">
    <source>
        <dbReference type="ARBA" id="ARBA00022801"/>
    </source>
</evidence>
<evidence type="ECO:0000313" key="9">
    <source>
        <dbReference type="EMBL" id="EFA74705.1"/>
    </source>
</evidence>
<evidence type="ECO:0000256" key="5">
    <source>
        <dbReference type="SAM" id="Coils"/>
    </source>
</evidence>
<dbReference type="InterPro" id="IPR016035">
    <property type="entry name" value="Acyl_Trfase/lysoPLipase"/>
</dbReference>
<reference evidence="9 10" key="1">
    <citation type="journal article" date="2011" name="Genome Res.">
        <title>Phylogeny-wide analysis of social amoeba genomes highlights ancient origins for complex intercellular communication.</title>
        <authorList>
            <person name="Heidel A.J."/>
            <person name="Lawal H.M."/>
            <person name="Felder M."/>
            <person name="Schilde C."/>
            <person name="Helps N.R."/>
            <person name="Tunggal B."/>
            <person name="Rivero F."/>
            <person name="John U."/>
            <person name="Schleicher M."/>
            <person name="Eichinger L."/>
            <person name="Platzer M."/>
            <person name="Noegel A.A."/>
            <person name="Schaap P."/>
            <person name="Gloeckner G."/>
        </authorList>
    </citation>
    <scope>NUCLEOTIDE SEQUENCE [LARGE SCALE GENOMIC DNA]</scope>
    <source>
        <strain evidence="10">ATCC 26659 / Pp 5 / PN500</strain>
    </source>
</reference>
<name>D3BV63_HETP5</name>
<evidence type="ECO:0000256" key="4">
    <source>
        <dbReference type="PROSITE-ProRule" id="PRU01161"/>
    </source>
</evidence>
<dbReference type="GeneID" id="31367002"/>
<evidence type="ECO:0000256" key="3">
    <source>
        <dbReference type="ARBA" id="ARBA00023098"/>
    </source>
</evidence>
<keyword evidence="1 4" id="KW-0378">Hydrolase</keyword>
<feature type="chain" id="PRO_5003041636" description="PNPLA domain-containing protein" evidence="7">
    <location>
        <begin position="24"/>
        <end position="936"/>
    </location>
</feature>
<evidence type="ECO:0000256" key="6">
    <source>
        <dbReference type="SAM" id="Phobius"/>
    </source>
</evidence>
<dbReference type="GO" id="GO:0016298">
    <property type="term" value="F:lipase activity"/>
    <property type="evidence" value="ECO:0007669"/>
    <property type="project" value="UniProtKB-ARBA"/>
</dbReference>
<dbReference type="Gene3D" id="3.40.1090.10">
    <property type="entry name" value="Cytosolic phospholipase A2 catalytic domain"/>
    <property type="match status" value="1"/>
</dbReference>
<feature type="signal peptide" evidence="7">
    <location>
        <begin position="1"/>
        <end position="23"/>
    </location>
</feature>
<keyword evidence="5" id="KW-0175">Coiled coil</keyword>
<comment type="caution">
    <text evidence="4">Lacks conserved residue(s) required for the propagation of feature annotation.</text>
</comment>
<feature type="active site" description="Proton acceptor" evidence="4">
    <location>
        <position position="186"/>
    </location>
</feature>
<dbReference type="AlphaFoldDB" id="D3BV63"/>
<dbReference type="Pfam" id="PF01734">
    <property type="entry name" value="Patatin"/>
    <property type="match status" value="1"/>
</dbReference>
<feature type="active site" description="Nucleophile" evidence="4">
    <location>
        <position position="58"/>
    </location>
</feature>
<dbReference type="Proteomes" id="UP000001396">
    <property type="component" value="Unassembled WGS sequence"/>
</dbReference>
<keyword evidence="6" id="KW-0472">Membrane</keyword>
<comment type="caution">
    <text evidence="9">The sequence shown here is derived from an EMBL/GenBank/DDBJ whole genome shotgun (WGS) entry which is preliminary data.</text>
</comment>
<dbReference type="RefSeq" id="XP_020426839.1">
    <property type="nucleotide sequence ID" value="XM_020582284.1"/>
</dbReference>
<feature type="coiled-coil region" evidence="5">
    <location>
        <begin position="474"/>
        <end position="501"/>
    </location>
</feature>
<protein>
    <recommendedName>
        <fullName evidence="8">PNPLA domain-containing protein</fullName>
    </recommendedName>
</protein>
<dbReference type="InterPro" id="IPR002641">
    <property type="entry name" value="PNPLA_dom"/>
</dbReference>
<dbReference type="GO" id="GO:0016042">
    <property type="term" value="P:lipid catabolic process"/>
    <property type="evidence" value="ECO:0007669"/>
    <property type="project" value="UniProtKB-UniRule"/>
</dbReference>
<feature type="short sequence motif" description="GXSXG" evidence="4">
    <location>
        <begin position="56"/>
        <end position="60"/>
    </location>
</feature>
<dbReference type="InterPro" id="IPR050301">
    <property type="entry name" value="NTE"/>
</dbReference>
<accession>D3BV63</accession>
<keyword evidence="6" id="KW-1133">Transmembrane helix</keyword>
<feature type="domain" description="PNPLA" evidence="8">
    <location>
        <begin position="25"/>
        <end position="199"/>
    </location>
</feature>
<evidence type="ECO:0000313" key="10">
    <source>
        <dbReference type="Proteomes" id="UP000001396"/>
    </source>
</evidence>
<feature type="transmembrane region" description="Helical" evidence="6">
    <location>
        <begin position="882"/>
        <end position="904"/>
    </location>
</feature>
<evidence type="ECO:0000256" key="7">
    <source>
        <dbReference type="SAM" id="SignalP"/>
    </source>
</evidence>
<evidence type="ECO:0000259" key="8">
    <source>
        <dbReference type="PROSITE" id="PS51635"/>
    </source>
</evidence>
<dbReference type="PANTHER" id="PTHR14226">
    <property type="entry name" value="NEUROPATHY TARGET ESTERASE/SWISS CHEESE D.MELANOGASTER"/>
    <property type="match status" value="1"/>
</dbReference>
<feature type="short sequence motif" description="DGA/G" evidence="4">
    <location>
        <begin position="186"/>
        <end position="188"/>
    </location>
</feature>
<keyword evidence="3 4" id="KW-0443">Lipid metabolism</keyword>
<keyword evidence="7" id="KW-0732">Signal</keyword>
<proteinExistence type="predicted"/>
<evidence type="ECO:0000256" key="2">
    <source>
        <dbReference type="ARBA" id="ARBA00022963"/>
    </source>
</evidence>
<sequence length="936" mass="105528">MFKSNLFISTILFLSLFINVGYSATNCRALTFSGAGAFGAYEVKYGSNLQWDLVTGISAGAINAAAVAMFNVDDTKGAADFLVDRWLKITPEQVYVNWKGGVVDGALFQRGIYNTEPLTTFLTESINITALKQSDRGFMIGATNLDTGMFDQFYKTDSDIVKAVAASASIPGLFPPTEKNGYDYADGGVTYLTPITDAARLCYETGAINVTIDMATCGQPYKFQNVSNEKTVQLLLRSYQIIKDNFNNKDIETLFQAFPNAILNIFRPSKSLPGTALSFTYSAEMIPIGIKDGENENMIQLTNNSLTLLFTIVNIVLFVYIDVTSASQVRISSNNNNNNHIYINDQHHDEYYNDMMYDDAVEINKQPPSIFQIFYNGLTEYFIGSNMNTNEYINHDSDSKDNNHRIEITTSPKQRQHKQQQQPMSSTLSVEQVLKDFNHFAQKLMQHYFGNNDKAEQQREPSFKVQKDVPLLGLEKANQWKKKINNLANEAEEEEENKEINTLPKLEKIKSGKPLFHNDNIESLKQSLIAANDSKSLLCNSLGYLTFSNEQQNTCQGSTCAPAQLICDGNSIIVNKRTPYDPDYDYSKCRLVSMNCKDNKQPINIYNLQDQYKLKSCQIKQMKCSSQFLYQCQLLDVNCDNTTSFGINTFGFSCSNQQLVCGDNNTVVPPANFTQYNTQIKNGECSVQNIPCTPKDECLLLDLECKDKNQNCSVTIEQQLPCMLGCNANLNTSSCDCPSDFSSMKCDQPTPITCSLNLVSPQSKCPGENYVMSKKTCFEFDYHGMSNFSFNLDCHFVDPVPTSKHNFTYWIDLPNLKLSTPVSWSISNSIIDFNRLYDYSFSSTNPITREEIMQLGPIWINTTLSQIPSTYWIAKRLYFETVLLSVHLYFIKLALTIYIAGLLVKQNQNDCLVDSLSQINRPIYQYFSSFPIPVPV</sequence>